<keyword evidence="3" id="KW-1185">Reference proteome</keyword>
<feature type="region of interest" description="Disordered" evidence="1">
    <location>
        <begin position="1"/>
        <end position="47"/>
    </location>
</feature>
<proteinExistence type="predicted"/>
<gene>
    <name evidence="2" type="ORF">JD77_04363</name>
</gene>
<organism evidence="2 3">
    <name type="scientific">Micromonospora olivasterospora</name>
    <dbReference type="NCBI Taxonomy" id="1880"/>
    <lineage>
        <taxon>Bacteria</taxon>
        <taxon>Bacillati</taxon>
        <taxon>Actinomycetota</taxon>
        <taxon>Actinomycetes</taxon>
        <taxon>Micromonosporales</taxon>
        <taxon>Micromonosporaceae</taxon>
        <taxon>Micromonospora</taxon>
    </lineage>
</organism>
<dbReference type="AlphaFoldDB" id="A0A562IFH6"/>
<reference evidence="2 3" key="1">
    <citation type="submission" date="2019-07" db="EMBL/GenBank/DDBJ databases">
        <title>R&amp;d 2014.</title>
        <authorList>
            <person name="Klenk H.-P."/>
        </authorList>
    </citation>
    <scope>NUCLEOTIDE SEQUENCE [LARGE SCALE GENOMIC DNA]</scope>
    <source>
        <strain evidence="2 3">DSM 43868</strain>
    </source>
</reference>
<protein>
    <submittedName>
        <fullName evidence="2">Uncharacterized protein</fullName>
    </submittedName>
</protein>
<dbReference type="EMBL" id="VLKE01000001">
    <property type="protein sequence ID" value="TWH69354.1"/>
    <property type="molecule type" value="Genomic_DNA"/>
</dbReference>
<evidence type="ECO:0000313" key="3">
    <source>
        <dbReference type="Proteomes" id="UP000319825"/>
    </source>
</evidence>
<feature type="compositionally biased region" description="Low complexity" evidence="1">
    <location>
        <begin position="29"/>
        <end position="42"/>
    </location>
</feature>
<comment type="caution">
    <text evidence="2">The sequence shown here is derived from an EMBL/GenBank/DDBJ whole genome shotgun (WGS) entry which is preliminary data.</text>
</comment>
<sequence>MPPTATTGRPGTVPAALAGGLRRDGGGPRRPSGRGAAARGAGQYVPSSCPRSFVSARASSRETCICETPICSAICDWVRLP</sequence>
<name>A0A562IFH6_MICOL</name>
<dbReference type="Proteomes" id="UP000319825">
    <property type="component" value="Unassembled WGS sequence"/>
</dbReference>
<evidence type="ECO:0000313" key="2">
    <source>
        <dbReference type="EMBL" id="TWH69354.1"/>
    </source>
</evidence>
<accession>A0A562IFH6</accession>
<evidence type="ECO:0000256" key="1">
    <source>
        <dbReference type="SAM" id="MobiDB-lite"/>
    </source>
</evidence>